<name>A0ABW6I4E8_9FLAO</name>
<accession>A0ABW6I4E8</accession>
<evidence type="ECO:0000313" key="1">
    <source>
        <dbReference type="EMBL" id="MFE3870645.1"/>
    </source>
</evidence>
<proteinExistence type="predicted"/>
<protein>
    <recommendedName>
        <fullName evidence="3">Class I SAM-dependent methyltransferase</fullName>
    </recommendedName>
</protein>
<sequence length="119" mass="13621">MDTNRRNHWDIVYEKKLPNEVSWTQENPKTSVDFIRENNLDKSAKIIDIGGGDSRLIDYLLEEGYENLTVLDISSKALERAKTRLGNKVTKLLGSFQISLNLYPIAITIFGMTGQHFTF</sequence>
<dbReference type="InterPro" id="IPR029063">
    <property type="entry name" value="SAM-dependent_MTases_sf"/>
</dbReference>
<dbReference type="SUPFAM" id="SSF53335">
    <property type="entry name" value="S-adenosyl-L-methionine-dependent methyltransferases"/>
    <property type="match status" value="1"/>
</dbReference>
<dbReference type="Gene3D" id="3.40.50.150">
    <property type="entry name" value="Vaccinia Virus protein VP39"/>
    <property type="match status" value="1"/>
</dbReference>
<reference evidence="1 2" key="1">
    <citation type="submission" date="2024-06" db="EMBL/GenBank/DDBJ databases">
        <title>Flavobacterium spp. isolated from glacier.</title>
        <authorList>
            <person name="Han D."/>
        </authorList>
    </citation>
    <scope>NUCLEOTIDE SEQUENCE [LARGE SCALE GENOMIC DNA]</scope>
    <source>
        <strain evidence="1 2">ZS1P70</strain>
    </source>
</reference>
<evidence type="ECO:0008006" key="3">
    <source>
        <dbReference type="Google" id="ProtNLM"/>
    </source>
</evidence>
<dbReference type="EMBL" id="JBHZPY010000003">
    <property type="protein sequence ID" value="MFE3870645.1"/>
    <property type="molecule type" value="Genomic_DNA"/>
</dbReference>
<dbReference type="CDD" id="cd02440">
    <property type="entry name" value="AdoMet_MTases"/>
    <property type="match status" value="1"/>
</dbReference>
<keyword evidence="2" id="KW-1185">Reference proteome</keyword>
<dbReference type="Proteomes" id="UP001600107">
    <property type="component" value="Unassembled WGS sequence"/>
</dbReference>
<organism evidence="1 2">
    <name type="scientific">Flavobacterium zhoui</name>
    <dbReference type="NCBI Taxonomy" id="3230414"/>
    <lineage>
        <taxon>Bacteria</taxon>
        <taxon>Pseudomonadati</taxon>
        <taxon>Bacteroidota</taxon>
        <taxon>Flavobacteriia</taxon>
        <taxon>Flavobacteriales</taxon>
        <taxon>Flavobacteriaceae</taxon>
        <taxon>Flavobacterium</taxon>
    </lineage>
</organism>
<comment type="caution">
    <text evidence="1">The sequence shown here is derived from an EMBL/GenBank/DDBJ whole genome shotgun (WGS) entry which is preliminary data.</text>
</comment>
<evidence type="ECO:0000313" key="2">
    <source>
        <dbReference type="Proteomes" id="UP001600107"/>
    </source>
</evidence>
<gene>
    <name evidence="1" type="ORF">ACFX5F_05360</name>
</gene>
<dbReference type="RefSeq" id="WP_379850643.1">
    <property type="nucleotide sequence ID" value="NZ_JBHZPY010000003.1"/>
</dbReference>